<reference evidence="3" key="3">
    <citation type="submission" date="2025-08" db="UniProtKB">
        <authorList>
            <consortium name="RefSeq"/>
        </authorList>
    </citation>
    <scope>IDENTIFICATION</scope>
    <source>
        <strain evidence="3">CBS 342.82</strain>
    </source>
</reference>
<sequence>MTVGNKSEIGNHLAAGATVRTVVVSTRASDATFLLEMFPVLDRTGDGSDRTAGCSSTPSRITMNACMPGVPCAFEIATTIRNGKLVLVDERPSLSRTRLESFPRAPGLLRLTIRGMVRNATTRQTGRNLHDDDHDDGNDDDNHDAGRNLNEVCERSR</sequence>
<gene>
    <name evidence="3" type="ORF">K489DRAFT_373869</name>
</gene>
<dbReference type="GeneID" id="54361269"/>
<dbReference type="Proteomes" id="UP000504637">
    <property type="component" value="Unplaced"/>
</dbReference>
<dbReference type="AlphaFoldDB" id="A0A6J3LW58"/>
<reference evidence="3" key="2">
    <citation type="submission" date="2020-04" db="EMBL/GenBank/DDBJ databases">
        <authorList>
            <consortium name="NCBI Genome Project"/>
        </authorList>
    </citation>
    <scope>NUCLEOTIDE SEQUENCE</scope>
    <source>
        <strain evidence="3">CBS 342.82</strain>
    </source>
</reference>
<protein>
    <submittedName>
        <fullName evidence="3">Uncharacterized protein</fullName>
    </submittedName>
</protein>
<organism evidence="3">
    <name type="scientific">Dissoconium aciculare CBS 342.82</name>
    <dbReference type="NCBI Taxonomy" id="1314786"/>
    <lineage>
        <taxon>Eukaryota</taxon>
        <taxon>Fungi</taxon>
        <taxon>Dikarya</taxon>
        <taxon>Ascomycota</taxon>
        <taxon>Pezizomycotina</taxon>
        <taxon>Dothideomycetes</taxon>
        <taxon>Dothideomycetidae</taxon>
        <taxon>Mycosphaerellales</taxon>
        <taxon>Dissoconiaceae</taxon>
        <taxon>Dissoconium</taxon>
    </lineage>
</organism>
<evidence type="ECO:0000256" key="1">
    <source>
        <dbReference type="SAM" id="MobiDB-lite"/>
    </source>
</evidence>
<dbReference type="RefSeq" id="XP_033455903.1">
    <property type="nucleotide sequence ID" value="XM_033603469.1"/>
</dbReference>
<evidence type="ECO:0000313" key="3">
    <source>
        <dbReference type="RefSeq" id="XP_033455903.1"/>
    </source>
</evidence>
<feature type="region of interest" description="Disordered" evidence="1">
    <location>
        <begin position="119"/>
        <end position="157"/>
    </location>
</feature>
<name>A0A6J3LW58_9PEZI</name>
<keyword evidence="2" id="KW-1185">Reference proteome</keyword>
<reference evidence="3" key="1">
    <citation type="submission" date="2020-01" db="EMBL/GenBank/DDBJ databases">
        <authorList>
            <consortium name="DOE Joint Genome Institute"/>
            <person name="Haridas S."/>
            <person name="Albert R."/>
            <person name="Binder M."/>
            <person name="Bloem J."/>
            <person name="Labutti K."/>
            <person name="Salamov A."/>
            <person name="Andreopoulos B."/>
            <person name="Baker S.E."/>
            <person name="Barry K."/>
            <person name="Bills G."/>
            <person name="Bluhm B.H."/>
            <person name="Cannon C."/>
            <person name="Castanera R."/>
            <person name="Culley D.E."/>
            <person name="Daum C."/>
            <person name="Ezra D."/>
            <person name="Gonzalez J.B."/>
            <person name="Henrissat B."/>
            <person name="Kuo A."/>
            <person name="Liang C."/>
            <person name="Lipzen A."/>
            <person name="Lutzoni F."/>
            <person name="Magnuson J."/>
            <person name="Mondo S."/>
            <person name="Nolan M."/>
            <person name="Ohm R."/>
            <person name="Pangilinan J."/>
            <person name="Park H.-J."/>
            <person name="Ramirez L."/>
            <person name="Alfaro M."/>
            <person name="Sun H."/>
            <person name="Tritt A."/>
            <person name="Yoshinaga Y."/>
            <person name="Zwiers L.-H."/>
            <person name="Turgeon B.G."/>
            <person name="Goodwin S.B."/>
            <person name="Spatafora J.W."/>
            <person name="Crous P.W."/>
            <person name="Grigoriev I.V."/>
        </authorList>
    </citation>
    <scope>NUCLEOTIDE SEQUENCE</scope>
    <source>
        <strain evidence="3">CBS 342.82</strain>
    </source>
</reference>
<accession>A0A6J3LW58</accession>
<feature type="compositionally biased region" description="Acidic residues" evidence="1">
    <location>
        <begin position="133"/>
        <end position="142"/>
    </location>
</feature>
<evidence type="ECO:0000313" key="2">
    <source>
        <dbReference type="Proteomes" id="UP000504637"/>
    </source>
</evidence>
<proteinExistence type="predicted"/>